<dbReference type="AlphaFoldDB" id="A0AAD7RCL3"/>
<dbReference type="InterPro" id="IPR029309">
    <property type="entry name" value="CaRF"/>
</dbReference>
<keyword evidence="2" id="KW-1185">Reference proteome</keyword>
<dbReference type="Pfam" id="PF15299">
    <property type="entry name" value="ALS2CR8"/>
    <property type="match status" value="1"/>
</dbReference>
<gene>
    <name evidence="1" type="ORF">AAFF_G00255320</name>
</gene>
<evidence type="ECO:0000313" key="1">
    <source>
        <dbReference type="EMBL" id="KAJ8377623.1"/>
    </source>
</evidence>
<dbReference type="EMBL" id="JAINUG010000345">
    <property type="protein sequence ID" value="KAJ8377623.1"/>
    <property type="molecule type" value="Genomic_DNA"/>
</dbReference>
<protein>
    <submittedName>
        <fullName evidence="1">Uncharacterized protein</fullName>
    </submittedName>
</protein>
<dbReference type="PANTHER" id="PTHR47456">
    <property type="entry name" value="PHD-TYPE DOMAIN-CONTAINING PROTEIN"/>
    <property type="match status" value="1"/>
</dbReference>
<reference evidence="1" key="1">
    <citation type="journal article" date="2023" name="Science">
        <title>Genome structures resolve the early diversification of teleost fishes.</title>
        <authorList>
            <person name="Parey E."/>
            <person name="Louis A."/>
            <person name="Montfort J."/>
            <person name="Bouchez O."/>
            <person name="Roques C."/>
            <person name="Iampietro C."/>
            <person name="Lluch J."/>
            <person name="Castinel A."/>
            <person name="Donnadieu C."/>
            <person name="Desvignes T."/>
            <person name="Floi Bucao C."/>
            <person name="Jouanno E."/>
            <person name="Wen M."/>
            <person name="Mejri S."/>
            <person name="Dirks R."/>
            <person name="Jansen H."/>
            <person name="Henkel C."/>
            <person name="Chen W.J."/>
            <person name="Zahm M."/>
            <person name="Cabau C."/>
            <person name="Klopp C."/>
            <person name="Thompson A.W."/>
            <person name="Robinson-Rechavi M."/>
            <person name="Braasch I."/>
            <person name="Lecointre G."/>
            <person name="Bobe J."/>
            <person name="Postlethwait J.H."/>
            <person name="Berthelot C."/>
            <person name="Roest Crollius H."/>
            <person name="Guiguen Y."/>
        </authorList>
    </citation>
    <scope>NUCLEOTIDE SEQUENCE</scope>
    <source>
        <strain evidence="1">NC1722</strain>
    </source>
</reference>
<comment type="caution">
    <text evidence="1">The sequence shown here is derived from an EMBL/GenBank/DDBJ whole genome shotgun (WGS) entry which is preliminary data.</text>
</comment>
<sequence length="324" mass="36981">MVEYQYSSFLKRYEEESKSKFIIKKIHAHFNDKEWQPPTGIQKVYWEWKKDNTPSIPFSGVPFIFVGVKSMMCHQGKDKAAKKKRKYAEAKLKETTQDHSFRKRRFRLQDTKKVGCPAEVHITRICRFPAFKLDENRERARKAAAVRLRKALKRDPIVWEDVYIVKIPTASAHVGHPVELTSTVVTDTADTDTAVTVSDLPHRRKSRKGLLRRECISTLKNIIESVYLLDNETTLLSYPFPLPSQERKTGNQLSSAAILHCCPPPQLPTSTAPDLHSFCPELPTSTAAHLHSCRPPQLLTSTAPELHSFCPELPTFRAAHLHSC</sequence>
<dbReference type="Proteomes" id="UP001221898">
    <property type="component" value="Unassembled WGS sequence"/>
</dbReference>
<proteinExistence type="predicted"/>
<name>A0AAD7RCL3_9TELE</name>
<evidence type="ECO:0000313" key="2">
    <source>
        <dbReference type="Proteomes" id="UP001221898"/>
    </source>
</evidence>
<accession>A0AAD7RCL3</accession>
<dbReference type="GO" id="GO:0003700">
    <property type="term" value="F:DNA-binding transcription factor activity"/>
    <property type="evidence" value="ECO:0007669"/>
    <property type="project" value="InterPro"/>
</dbReference>
<organism evidence="1 2">
    <name type="scientific">Aldrovandia affinis</name>
    <dbReference type="NCBI Taxonomy" id="143900"/>
    <lineage>
        <taxon>Eukaryota</taxon>
        <taxon>Metazoa</taxon>
        <taxon>Chordata</taxon>
        <taxon>Craniata</taxon>
        <taxon>Vertebrata</taxon>
        <taxon>Euteleostomi</taxon>
        <taxon>Actinopterygii</taxon>
        <taxon>Neopterygii</taxon>
        <taxon>Teleostei</taxon>
        <taxon>Notacanthiformes</taxon>
        <taxon>Halosauridae</taxon>
        <taxon>Aldrovandia</taxon>
    </lineage>
</organism>